<dbReference type="EMBL" id="CP006643">
    <property type="protein sequence ID" value="AGX05421.1"/>
    <property type="molecule type" value="Genomic_DNA"/>
</dbReference>
<accession>U5LFG2</accession>
<keyword evidence="3" id="KW-1185">Reference proteome</keyword>
<reference evidence="2 3" key="1">
    <citation type="submission" date="2013-07" db="EMBL/GenBank/DDBJ databases">
        <title>Complete genome sequence of Bacillus infantis NRRL B-14911 that has potential to induce cardiac disease by antigenic mimicry.</title>
        <authorList>
            <person name="Massilamany C."/>
            <person name="Smith T.P.L."/>
            <person name="Loy J.D."/>
            <person name="Barletta R."/>
            <person name="Reddy J."/>
        </authorList>
    </citation>
    <scope>NUCLEOTIDE SEQUENCE [LARGE SCALE GENOMIC DNA]</scope>
    <source>
        <strain evidence="2 3">NRRL B-14911</strain>
    </source>
</reference>
<proteinExistence type="predicted"/>
<dbReference type="HOGENOM" id="CLU_3395075_0_0_9"/>
<sequence length="31" mass="3323">MDSLSVRASEPNGQAAEDKQAAIECASEREE</sequence>
<organism evidence="2 3">
    <name type="scientific">Bacillus infantis NRRL B-14911</name>
    <dbReference type="NCBI Taxonomy" id="1367477"/>
    <lineage>
        <taxon>Bacteria</taxon>
        <taxon>Bacillati</taxon>
        <taxon>Bacillota</taxon>
        <taxon>Bacilli</taxon>
        <taxon>Bacillales</taxon>
        <taxon>Bacillaceae</taxon>
        <taxon>Bacillus</taxon>
    </lineage>
</organism>
<name>U5LFG2_9BACI</name>
<evidence type="ECO:0000313" key="2">
    <source>
        <dbReference type="EMBL" id="AGX05421.1"/>
    </source>
</evidence>
<feature type="region of interest" description="Disordered" evidence="1">
    <location>
        <begin position="1"/>
        <end position="31"/>
    </location>
</feature>
<protein>
    <submittedName>
        <fullName evidence="2">Uncharacterized protein</fullName>
    </submittedName>
</protein>
<dbReference type="Proteomes" id="UP000017805">
    <property type="component" value="Chromosome"/>
</dbReference>
<evidence type="ECO:0000256" key="1">
    <source>
        <dbReference type="SAM" id="MobiDB-lite"/>
    </source>
</evidence>
<dbReference type="AlphaFoldDB" id="U5LFG2"/>
<evidence type="ECO:0000313" key="3">
    <source>
        <dbReference type="Proteomes" id="UP000017805"/>
    </source>
</evidence>
<dbReference type="KEGG" id="bif:N288_17690"/>
<gene>
    <name evidence="2" type="ORF">N288_17690</name>
</gene>
<feature type="compositionally biased region" description="Basic and acidic residues" evidence="1">
    <location>
        <begin position="16"/>
        <end position="31"/>
    </location>
</feature>